<dbReference type="PANTHER" id="PTHR34203:SF15">
    <property type="entry name" value="SLL1173 PROTEIN"/>
    <property type="match status" value="1"/>
</dbReference>
<gene>
    <name evidence="2" type="ORF">GCM10022292_24160</name>
</gene>
<dbReference type="EMBL" id="BAABCB010000020">
    <property type="protein sequence ID" value="GAA4244653.1"/>
    <property type="molecule type" value="Genomic_DNA"/>
</dbReference>
<evidence type="ECO:0000313" key="3">
    <source>
        <dbReference type="Proteomes" id="UP001501682"/>
    </source>
</evidence>
<name>A0ABP8CXN5_9FLAO</name>
<accession>A0ABP8CXN5</accession>
<evidence type="ECO:0000313" key="2">
    <source>
        <dbReference type="EMBL" id="GAA4244653.1"/>
    </source>
</evidence>
<dbReference type="InterPro" id="IPR029063">
    <property type="entry name" value="SAM-dependent_MTases_sf"/>
</dbReference>
<dbReference type="InterPro" id="IPR006342">
    <property type="entry name" value="FkbM_mtfrase"/>
</dbReference>
<organism evidence="2 3">
    <name type="scientific">Winogradskyella damuponensis</name>
    <dbReference type="NCBI Taxonomy" id="943939"/>
    <lineage>
        <taxon>Bacteria</taxon>
        <taxon>Pseudomonadati</taxon>
        <taxon>Bacteroidota</taxon>
        <taxon>Flavobacteriia</taxon>
        <taxon>Flavobacteriales</taxon>
        <taxon>Flavobacteriaceae</taxon>
        <taxon>Winogradskyella</taxon>
    </lineage>
</organism>
<sequence>MKLKKRIKKSLSKLFPNSLVKERLKLLYYNLITRNVGFGLKKSDSNSVIYKTRYDSLNIFTKQPLYNTVADFDNYQFFHKVKEGDIVLDAGANVGFLSLLFVNKIGKKGHVYAFEPDKINIGMMQDNFELNKFDGHYTICEELLWNEETYVDFSESGNVASSAIWFSDDSKIVKKKAITIDSWMNSAEIKKLDFIKMDIEGAEIQAMEGCVETLLKYKPNLAIASYHFVNGEATYLWLESFFDKLGYPYVTKKFDGYEIITFAGPSVAKD</sequence>
<protein>
    <recommendedName>
        <fullName evidence="1">Methyltransferase FkbM domain-containing protein</fullName>
    </recommendedName>
</protein>
<dbReference type="PANTHER" id="PTHR34203">
    <property type="entry name" value="METHYLTRANSFERASE, FKBM FAMILY PROTEIN"/>
    <property type="match status" value="1"/>
</dbReference>
<reference evidence="3" key="1">
    <citation type="journal article" date="2019" name="Int. J. Syst. Evol. Microbiol.">
        <title>The Global Catalogue of Microorganisms (GCM) 10K type strain sequencing project: providing services to taxonomists for standard genome sequencing and annotation.</title>
        <authorList>
            <consortium name="The Broad Institute Genomics Platform"/>
            <consortium name="The Broad Institute Genome Sequencing Center for Infectious Disease"/>
            <person name="Wu L."/>
            <person name="Ma J."/>
        </authorList>
    </citation>
    <scope>NUCLEOTIDE SEQUENCE [LARGE SCALE GENOMIC DNA]</scope>
    <source>
        <strain evidence="3">JCM 17633</strain>
    </source>
</reference>
<evidence type="ECO:0000259" key="1">
    <source>
        <dbReference type="Pfam" id="PF05050"/>
    </source>
</evidence>
<dbReference type="NCBIfam" id="TIGR01444">
    <property type="entry name" value="fkbM_fam"/>
    <property type="match status" value="1"/>
</dbReference>
<dbReference type="Proteomes" id="UP001501682">
    <property type="component" value="Unassembled WGS sequence"/>
</dbReference>
<proteinExistence type="predicted"/>
<feature type="domain" description="Methyltransferase FkbM" evidence="1">
    <location>
        <begin position="89"/>
        <end position="247"/>
    </location>
</feature>
<dbReference type="SUPFAM" id="SSF53335">
    <property type="entry name" value="S-adenosyl-L-methionine-dependent methyltransferases"/>
    <property type="match status" value="1"/>
</dbReference>
<dbReference type="InterPro" id="IPR052514">
    <property type="entry name" value="SAM-dependent_MTase"/>
</dbReference>
<keyword evidence="3" id="KW-1185">Reference proteome</keyword>
<comment type="caution">
    <text evidence="2">The sequence shown here is derived from an EMBL/GenBank/DDBJ whole genome shotgun (WGS) entry which is preliminary data.</text>
</comment>
<dbReference type="Gene3D" id="3.40.50.150">
    <property type="entry name" value="Vaccinia Virus protein VP39"/>
    <property type="match status" value="1"/>
</dbReference>
<dbReference type="RefSeq" id="WP_344714938.1">
    <property type="nucleotide sequence ID" value="NZ_BAABCB010000020.1"/>
</dbReference>
<dbReference type="Pfam" id="PF05050">
    <property type="entry name" value="Methyltransf_21"/>
    <property type="match status" value="1"/>
</dbReference>